<dbReference type="SUPFAM" id="SSF48264">
    <property type="entry name" value="Cytochrome P450"/>
    <property type="match status" value="1"/>
</dbReference>
<sequence>MRIKRIMNSQGVKGPSSHLMIGNLPEIRMLEKAEAEKDMKTGDYDIPRITIPDLDLIKQVLTNKDHLFTKSPLAVRSLKPVIGKGLVTTNGEEWTLHCPIVNPAFIMRSSRYKQKQHCKCL</sequence>
<keyword evidence="6" id="KW-0560">Oxidoreductase</keyword>
<reference evidence="9" key="1">
    <citation type="submission" date="2024-02" db="EMBL/GenBank/DDBJ databases">
        <authorList>
            <consortium name="ELIXIR-Norway"/>
            <consortium name="Elixir Norway"/>
        </authorList>
    </citation>
    <scope>NUCLEOTIDE SEQUENCE</scope>
</reference>
<organism evidence="9 10">
    <name type="scientific">Sphagnum troendelagicum</name>
    <dbReference type="NCBI Taxonomy" id="128251"/>
    <lineage>
        <taxon>Eukaryota</taxon>
        <taxon>Viridiplantae</taxon>
        <taxon>Streptophyta</taxon>
        <taxon>Embryophyta</taxon>
        <taxon>Bryophyta</taxon>
        <taxon>Sphagnophytina</taxon>
        <taxon>Sphagnopsida</taxon>
        <taxon>Sphagnales</taxon>
        <taxon>Sphagnaceae</taxon>
        <taxon>Sphagnum</taxon>
    </lineage>
</organism>
<accession>A0ABP0U6Q8</accession>
<protein>
    <submittedName>
        <fullName evidence="9">Uncharacterized protein</fullName>
    </submittedName>
</protein>
<evidence type="ECO:0000256" key="2">
    <source>
        <dbReference type="ARBA" id="ARBA00022617"/>
    </source>
</evidence>
<evidence type="ECO:0000256" key="1">
    <source>
        <dbReference type="ARBA" id="ARBA00004370"/>
    </source>
</evidence>
<dbReference type="Proteomes" id="UP001497512">
    <property type="component" value="Chromosome 19"/>
</dbReference>
<keyword evidence="3" id="KW-0812">Transmembrane</keyword>
<dbReference type="PANTHER" id="PTHR24282">
    <property type="entry name" value="CYTOCHROME P450 FAMILY MEMBER"/>
    <property type="match status" value="1"/>
</dbReference>
<evidence type="ECO:0000256" key="5">
    <source>
        <dbReference type="ARBA" id="ARBA00022989"/>
    </source>
</evidence>
<keyword evidence="10" id="KW-1185">Reference proteome</keyword>
<dbReference type="PANTHER" id="PTHR24282:SF211">
    <property type="entry name" value="CYTOCHROME P450-RELATED"/>
    <property type="match status" value="1"/>
</dbReference>
<keyword evidence="8" id="KW-0472">Membrane</keyword>
<keyword evidence="4" id="KW-0479">Metal-binding</keyword>
<dbReference type="Gene3D" id="1.10.630.10">
    <property type="entry name" value="Cytochrome P450"/>
    <property type="match status" value="1"/>
</dbReference>
<gene>
    <name evidence="9" type="ORF">CSSPTR1EN2_LOCUS11908</name>
</gene>
<evidence type="ECO:0000256" key="7">
    <source>
        <dbReference type="ARBA" id="ARBA00023004"/>
    </source>
</evidence>
<evidence type="ECO:0000256" key="4">
    <source>
        <dbReference type="ARBA" id="ARBA00022723"/>
    </source>
</evidence>
<evidence type="ECO:0000313" key="10">
    <source>
        <dbReference type="Proteomes" id="UP001497512"/>
    </source>
</evidence>
<dbReference type="EMBL" id="OZ019911">
    <property type="protein sequence ID" value="CAK9213718.1"/>
    <property type="molecule type" value="Genomic_DNA"/>
</dbReference>
<evidence type="ECO:0000256" key="6">
    <source>
        <dbReference type="ARBA" id="ARBA00023002"/>
    </source>
</evidence>
<name>A0ABP0U6Q8_9BRYO</name>
<dbReference type="InterPro" id="IPR050665">
    <property type="entry name" value="Cytochrome_P450_Monooxygen"/>
</dbReference>
<keyword evidence="2" id="KW-0349">Heme</keyword>
<comment type="subcellular location">
    <subcellularLocation>
        <location evidence="1">Membrane</location>
    </subcellularLocation>
</comment>
<evidence type="ECO:0000256" key="3">
    <source>
        <dbReference type="ARBA" id="ARBA00022692"/>
    </source>
</evidence>
<keyword evidence="7" id="KW-0408">Iron</keyword>
<evidence type="ECO:0000313" key="9">
    <source>
        <dbReference type="EMBL" id="CAK9213718.1"/>
    </source>
</evidence>
<dbReference type="InterPro" id="IPR036396">
    <property type="entry name" value="Cyt_P450_sf"/>
</dbReference>
<keyword evidence="5" id="KW-1133">Transmembrane helix</keyword>
<proteinExistence type="predicted"/>
<evidence type="ECO:0000256" key="8">
    <source>
        <dbReference type="ARBA" id="ARBA00023136"/>
    </source>
</evidence>